<evidence type="ECO:0000256" key="3">
    <source>
        <dbReference type="ARBA" id="ARBA00023163"/>
    </source>
</evidence>
<dbReference type="SUPFAM" id="SSF46689">
    <property type="entry name" value="Homeodomain-like"/>
    <property type="match status" value="1"/>
</dbReference>
<dbReference type="InterPro" id="IPR046532">
    <property type="entry name" value="DUF6597"/>
</dbReference>
<dbReference type="InterPro" id="IPR009057">
    <property type="entry name" value="Homeodomain-like_sf"/>
</dbReference>
<reference evidence="5" key="1">
    <citation type="journal article" date="2019" name="PLoS Negl. Trop. Dis.">
        <title>Revisiting the worldwide diversity of Leptospira species in the environment.</title>
        <authorList>
            <person name="Vincent A.T."/>
            <person name="Schiettekatte O."/>
            <person name="Bourhy P."/>
            <person name="Veyrier F.J."/>
            <person name="Picardeau M."/>
        </authorList>
    </citation>
    <scope>NUCLEOTIDE SEQUENCE [LARGE SCALE GENOMIC DNA]</scope>
    <source>
        <strain evidence="5">201702476</strain>
    </source>
</reference>
<dbReference type="AlphaFoldDB" id="A0A4R9K2G1"/>
<dbReference type="RefSeq" id="WP_135623505.1">
    <property type="nucleotide sequence ID" value="NZ_RQGD01000024.1"/>
</dbReference>
<organism evidence="5 6">
    <name type="scientific">Leptospira ognonensis</name>
    <dbReference type="NCBI Taxonomy" id="2484945"/>
    <lineage>
        <taxon>Bacteria</taxon>
        <taxon>Pseudomonadati</taxon>
        <taxon>Spirochaetota</taxon>
        <taxon>Spirochaetia</taxon>
        <taxon>Leptospirales</taxon>
        <taxon>Leptospiraceae</taxon>
        <taxon>Leptospira</taxon>
    </lineage>
</organism>
<keyword evidence="2" id="KW-0238">DNA-binding</keyword>
<dbReference type="Proteomes" id="UP000297693">
    <property type="component" value="Unassembled WGS sequence"/>
</dbReference>
<dbReference type="SMART" id="SM00342">
    <property type="entry name" value="HTH_ARAC"/>
    <property type="match status" value="1"/>
</dbReference>
<name>A0A4R9K2G1_9LEPT</name>
<dbReference type="GO" id="GO:0003700">
    <property type="term" value="F:DNA-binding transcription factor activity"/>
    <property type="evidence" value="ECO:0007669"/>
    <property type="project" value="InterPro"/>
</dbReference>
<dbReference type="InterPro" id="IPR018060">
    <property type="entry name" value="HTH_AraC"/>
</dbReference>
<gene>
    <name evidence="5" type="ORF">EHQ58_08705</name>
</gene>
<sequence length="269" mass="31808">MLKEKGKPTRGLLRQSQFNLIANHNRYHPNPKLDFFIEYYWVVNWELEDNETFLSETLPYPSIHIVFEKNNSLIYGVTKDRFSYLLKGKGSVFGIKFRPGAFFPFFHKNVSMLTNKKFSISEITETNVIEIENQIFSTEENGLRIEIIESWLEQFRANPDPNITLINHIVNRMKEDRSIKSADQIAKLFSINLRSLQRLFHKYVGIGPKWIIQRFRIQEVAMHLERESTIPYAHFALELGYFDQAHFIKDFKKTIGLTPEDYLRTLKQP</sequence>
<protein>
    <submittedName>
        <fullName evidence="5">AraC family transcriptional regulator</fullName>
    </submittedName>
</protein>
<keyword evidence="1" id="KW-0805">Transcription regulation</keyword>
<dbReference type="GO" id="GO:0043565">
    <property type="term" value="F:sequence-specific DNA binding"/>
    <property type="evidence" value="ECO:0007669"/>
    <property type="project" value="InterPro"/>
</dbReference>
<dbReference type="PANTHER" id="PTHR46796">
    <property type="entry name" value="HTH-TYPE TRANSCRIPTIONAL ACTIVATOR RHAS-RELATED"/>
    <property type="match status" value="1"/>
</dbReference>
<dbReference type="InterPro" id="IPR050204">
    <property type="entry name" value="AraC_XylS_family_regulators"/>
</dbReference>
<dbReference type="Pfam" id="PF20240">
    <property type="entry name" value="DUF6597"/>
    <property type="match status" value="1"/>
</dbReference>
<keyword evidence="3" id="KW-0804">Transcription</keyword>
<feature type="domain" description="HTH araC/xylS-type" evidence="4">
    <location>
        <begin position="163"/>
        <end position="265"/>
    </location>
</feature>
<evidence type="ECO:0000259" key="4">
    <source>
        <dbReference type="PROSITE" id="PS01124"/>
    </source>
</evidence>
<dbReference type="Pfam" id="PF12833">
    <property type="entry name" value="HTH_18"/>
    <property type="match status" value="1"/>
</dbReference>
<comment type="caution">
    <text evidence="5">The sequence shown here is derived from an EMBL/GenBank/DDBJ whole genome shotgun (WGS) entry which is preliminary data.</text>
</comment>
<dbReference type="PROSITE" id="PS01124">
    <property type="entry name" value="HTH_ARAC_FAMILY_2"/>
    <property type="match status" value="1"/>
</dbReference>
<evidence type="ECO:0000256" key="1">
    <source>
        <dbReference type="ARBA" id="ARBA00023015"/>
    </source>
</evidence>
<evidence type="ECO:0000313" key="5">
    <source>
        <dbReference type="EMBL" id="TGL59316.1"/>
    </source>
</evidence>
<dbReference type="OrthoDB" id="323290at2"/>
<dbReference type="EMBL" id="RQGD01000024">
    <property type="protein sequence ID" value="TGL59316.1"/>
    <property type="molecule type" value="Genomic_DNA"/>
</dbReference>
<dbReference type="Gene3D" id="1.10.10.60">
    <property type="entry name" value="Homeodomain-like"/>
    <property type="match status" value="1"/>
</dbReference>
<evidence type="ECO:0000313" key="6">
    <source>
        <dbReference type="Proteomes" id="UP000297693"/>
    </source>
</evidence>
<evidence type="ECO:0000256" key="2">
    <source>
        <dbReference type="ARBA" id="ARBA00023125"/>
    </source>
</evidence>
<keyword evidence="6" id="KW-1185">Reference proteome</keyword>
<proteinExistence type="predicted"/>
<accession>A0A4R9K2G1</accession>